<dbReference type="PANTHER" id="PTHR34853:SF1">
    <property type="entry name" value="LIPASE 5"/>
    <property type="match status" value="1"/>
</dbReference>
<dbReference type="RefSeq" id="WP_236996351.1">
    <property type="nucleotide sequence ID" value="NZ_JAKKOR010000001.1"/>
</dbReference>
<dbReference type="Proteomes" id="UP001200110">
    <property type="component" value="Unassembled WGS sequence"/>
</dbReference>
<organism evidence="2 3">
    <name type="scientific">Gordonia liuliyuniae</name>
    <dbReference type="NCBI Taxonomy" id="2911517"/>
    <lineage>
        <taxon>Bacteria</taxon>
        <taxon>Bacillati</taxon>
        <taxon>Actinomycetota</taxon>
        <taxon>Actinomycetes</taxon>
        <taxon>Mycobacteriales</taxon>
        <taxon>Gordoniaceae</taxon>
        <taxon>Gordonia</taxon>
    </lineage>
</organism>
<sequence length="465" mass="48773">MRRPFVLTLVAAVTAVLTAGAVAAPVTAAPQSATPKIAPAPLLPLPQELDASFYRPSPKRLAAAENGEIIAARRITPANFGAVPINVDAWQLSFRSTNTSGEAIPAVTTVLKPRGAVKKGPRKVISMQLAEDSTAGYCATSYAVQHLNASSLLGQAVAPAELLIAQGFLHQGYAVVLPDHEGPEHAYAAGPLGARITLDSLRAARSFAPSSISDASPIGLYGYSGGAIVTGHTAEIKQSYAPELNIVGAAEGGVPADLKVVLNAAQNNVTSGLVLGAIAGLAREYDYFDKFLDTRLNPAGKALLAAKGPLCVQYQALTFPFLNNKGFINWPGDPLAAPPVKRVLTETKMGSVRPDMPMYIWNSALDEVIPVGQVDTMVRSYCRTAGPSITYTRDHLSEHLIGEVSGAPMALLWLKDRLDGKPAASGCTTHDELSMATDATWWPTFSQTIGADLSALFGAALGKGK</sequence>
<accession>A0ABS9INL9</accession>
<dbReference type="Gene3D" id="1.10.260.130">
    <property type="match status" value="1"/>
</dbReference>
<reference evidence="2 3" key="1">
    <citation type="submission" date="2022-01" db="EMBL/GenBank/DDBJ databases">
        <authorList>
            <person name="Huang Y."/>
        </authorList>
    </citation>
    <scope>NUCLEOTIDE SEQUENCE [LARGE SCALE GENOMIC DNA]</scope>
    <source>
        <strain evidence="2 3">HY366</strain>
    </source>
</reference>
<proteinExistence type="predicted"/>
<dbReference type="Gene3D" id="3.40.50.1820">
    <property type="entry name" value="alpha/beta hydrolase"/>
    <property type="match status" value="1"/>
</dbReference>
<evidence type="ECO:0000313" key="2">
    <source>
        <dbReference type="EMBL" id="MCF8587125.1"/>
    </source>
</evidence>
<gene>
    <name evidence="2" type="ORF">L5G33_01420</name>
</gene>
<evidence type="ECO:0000256" key="1">
    <source>
        <dbReference type="SAM" id="SignalP"/>
    </source>
</evidence>
<dbReference type="PANTHER" id="PTHR34853">
    <property type="match status" value="1"/>
</dbReference>
<feature type="signal peptide" evidence="1">
    <location>
        <begin position="1"/>
        <end position="28"/>
    </location>
</feature>
<comment type="caution">
    <text evidence="2">The sequence shown here is derived from an EMBL/GenBank/DDBJ whole genome shotgun (WGS) entry which is preliminary data.</text>
</comment>
<protein>
    <submittedName>
        <fullName evidence="2">Lipase family protein</fullName>
    </submittedName>
</protein>
<keyword evidence="1" id="KW-0732">Signal</keyword>
<dbReference type="PIRSF" id="PIRSF029171">
    <property type="entry name" value="Esterase_LipA"/>
    <property type="match status" value="1"/>
</dbReference>
<dbReference type="SUPFAM" id="SSF53474">
    <property type="entry name" value="alpha/beta-Hydrolases"/>
    <property type="match status" value="1"/>
</dbReference>
<evidence type="ECO:0000313" key="3">
    <source>
        <dbReference type="Proteomes" id="UP001200110"/>
    </source>
</evidence>
<feature type="chain" id="PRO_5046623671" evidence="1">
    <location>
        <begin position="29"/>
        <end position="465"/>
    </location>
</feature>
<dbReference type="Pfam" id="PF03583">
    <property type="entry name" value="LIP"/>
    <property type="match status" value="1"/>
</dbReference>
<dbReference type="EMBL" id="JAKKOR010000001">
    <property type="protein sequence ID" value="MCF8587125.1"/>
    <property type="molecule type" value="Genomic_DNA"/>
</dbReference>
<dbReference type="InterPro" id="IPR029058">
    <property type="entry name" value="AB_hydrolase_fold"/>
</dbReference>
<dbReference type="InterPro" id="IPR005152">
    <property type="entry name" value="Lipase_secreted"/>
</dbReference>
<keyword evidence="3" id="KW-1185">Reference proteome</keyword>
<name>A0ABS9INL9_9ACTN</name>